<keyword evidence="1" id="KW-1133">Transmembrane helix</keyword>
<name>A0A6C0CMZ8_9ZZZZ</name>
<keyword evidence="1" id="KW-0472">Membrane</keyword>
<feature type="transmembrane region" description="Helical" evidence="1">
    <location>
        <begin position="145"/>
        <end position="171"/>
    </location>
</feature>
<dbReference type="EMBL" id="MN739467">
    <property type="protein sequence ID" value="QHT06166.1"/>
    <property type="molecule type" value="Genomic_DNA"/>
</dbReference>
<evidence type="ECO:0000313" key="2">
    <source>
        <dbReference type="EMBL" id="QHT06166.1"/>
    </source>
</evidence>
<organism evidence="2">
    <name type="scientific">viral metagenome</name>
    <dbReference type="NCBI Taxonomy" id="1070528"/>
    <lineage>
        <taxon>unclassified sequences</taxon>
        <taxon>metagenomes</taxon>
        <taxon>organismal metagenomes</taxon>
    </lineage>
</organism>
<feature type="transmembrane region" description="Helical" evidence="1">
    <location>
        <begin position="54"/>
        <end position="77"/>
    </location>
</feature>
<dbReference type="AlphaFoldDB" id="A0A6C0CMZ8"/>
<feature type="transmembrane region" description="Helical" evidence="1">
    <location>
        <begin position="31"/>
        <end position="48"/>
    </location>
</feature>
<protein>
    <submittedName>
        <fullName evidence="2">Uncharacterized protein</fullName>
    </submittedName>
</protein>
<reference evidence="2" key="1">
    <citation type="journal article" date="2020" name="Nature">
        <title>Giant virus diversity and host interactions through global metagenomics.</title>
        <authorList>
            <person name="Schulz F."/>
            <person name="Roux S."/>
            <person name="Paez-Espino D."/>
            <person name="Jungbluth S."/>
            <person name="Walsh D.A."/>
            <person name="Denef V.J."/>
            <person name="McMahon K.D."/>
            <person name="Konstantinidis K.T."/>
            <person name="Eloe-Fadrosh E.A."/>
            <person name="Kyrpides N.C."/>
            <person name="Woyke T."/>
        </authorList>
    </citation>
    <scope>NUCLEOTIDE SEQUENCE</scope>
    <source>
        <strain evidence="2">GVMAG-M-3300021425-30</strain>
    </source>
</reference>
<keyword evidence="1" id="KW-0812">Transmembrane</keyword>
<proteinExistence type="predicted"/>
<sequence length="234" mass="27032">MNTPTTPTRVAIPRNEEACCNYKICGTQIHYKRVSLLLIGIIALLWDPHIQNYFYIPLVIFVCAYAIFWNFPVLILFTNSRPLYYEDLFIADWNVKLLDINDTVRKRFETRFQCILIFSNSIFCAALADYWLYELIDKEDYSYVALLGITGGIVKLFQFINHCSGTVLLACTRKALINRSKKEKLDKIRHTVEYIDEGIELSSISLEGKKDIEITISETPSPNTPTRRIISTNN</sequence>
<feature type="transmembrane region" description="Helical" evidence="1">
    <location>
        <begin position="114"/>
        <end position="133"/>
    </location>
</feature>
<accession>A0A6C0CMZ8</accession>
<evidence type="ECO:0000256" key="1">
    <source>
        <dbReference type="SAM" id="Phobius"/>
    </source>
</evidence>